<dbReference type="Pfam" id="PF04055">
    <property type="entry name" value="Radical_SAM"/>
    <property type="match status" value="1"/>
</dbReference>
<dbReference type="PROSITE" id="PS51918">
    <property type="entry name" value="RADICAL_SAM"/>
    <property type="match status" value="1"/>
</dbReference>
<proteinExistence type="inferred from homology"/>
<dbReference type="InterPro" id="IPR058240">
    <property type="entry name" value="rSAM_sf"/>
</dbReference>
<dbReference type="EMBL" id="JAIOUQ010000007">
    <property type="protein sequence ID" value="MBZ2165519.1"/>
    <property type="molecule type" value="Genomic_DNA"/>
</dbReference>
<keyword evidence="3" id="KW-0004">4Fe-4S</keyword>
<dbReference type="AlphaFoldDB" id="A0A8T5UXT7"/>
<sequence length="233" mass="26445">MEIGGMLVSSIEFPGKISLVIFTAGCMLRCPYCHNAGIIDGGNPRKIIEIFQEINESLDFIDSVVITGGEPLIQNIAIIDILKYCKNLKLEVKLDTNGYYPERLEELIDLVDYIALDVKAPFNKYKEIIGEDIGERVRKSMEICLLSPDTYLECRTTYVPNLMNSEDIVEIAKEINCDVYTIQQFKNTSVLDETLKETPSPSRTELFEIAESVKPYLKRIKIKTSEFGDEIIK</sequence>
<keyword evidence="4" id="KW-0949">S-adenosyl-L-methionine</keyword>
<dbReference type="CDD" id="cd01335">
    <property type="entry name" value="Radical_SAM"/>
    <property type="match status" value="1"/>
</dbReference>
<keyword evidence="6" id="KW-0560">Oxidoreductase</keyword>
<dbReference type="SFLD" id="SFLDS00029">
    <property type="entry name" value="Radical_SAM"/>
    <property type="match status" value="1"/>
</dbReference>
<dbReference type="PROSITE" id="PS01087">
    <property type="entry name" value="RADICAL_ACTIVATING"/>
    <property type="match status" value="1"/>
</dbReference>
<evidence type="ECO:0000313" key="10">
    <source>
        <dbReference type="EMBL" id="MBZ2165519.1"/>
    </source>
</evidence>
<name>A0A8T5UXT7_9EURY</name>
<dbReference type="Proteomes" id="UP000825933">
    <property type="component" value="Unassembled WGS sequence"/>
</dbReference>
<dbReference type="InterPro" id="IPR034457">
    <property type="entry name" value="Organic_radical-activating"/>
</dbReference>
<evidence type="ECO:0000256" key="2">
    <source>
        <dbReference type="ARBA" id="ARBA00009777"/>
    </source>
</evidence>
<accession>A0A8T5UXT7</accession>
<protein>
    <submittedName>
        <fullName evidence="10">Anaerobic ribonucleoside-triphosphate reductase activating protein</fullName>
    </submittedName>
</protein>
<organism evidence="10 11">
    <name type="scientific">Methanobacterium spitsbergense</name>
    <dbReference type="NCBI Taxonomy" id="2874285"/>
    <lineage>
        <taxon>Archaea</taxon>
        <taxon>Methanobacteriati</taxon>
        <taxon>Methanobacteriota</taxon>
        <taxon>Methanomada group</taxon>
        <taxon>Methanobacteria</taxon>
        <taxon>Methanobacteriales</taxon>
        <taxon>Methanobacteriaceae</taxon>
        <taxon>Methanobacterium</taxon>
    </lineage>
</organism>
<evidence type="ECO:0000256" key="4">
    <source>
        <dbReference type="ARBA" id="ARBA00022691"/>
    </source>
</evidence>
<comment type="similarity">
    <text evidence="2">Belongs to the organic radical-activating enzymes family.</text>
</comment>
<evidence type="ECO:0000256" key="8">
    <source>
        <dbReference type="ARBA" id="ARBA00023014"/>
    </source>
</evidence>
<evidence type="ECO:0000256" key="7">
    <source>
        <dbReference type="ARBA" id="ARBA00023004"/>
    </source>
</evidence>
<comment type="cofactor">
    <cofactor evidence="1">
        <name>[4Fe-4S] cluster</name>
        <dbReference type="ChEBI" id="CHEBI:49883"/>
    </cofactor>
</comment>
<keyword evidence="11" id="KW-1185">Reference proteome</keyword>
<evidence type="ECO:0000313" key="11">
    <source>
        <dbReference type="Proteomes" id="UP000825933"/>
    </source>
</evidence>
<comment type="caution">
    <text evidence="10">The sequence shown here is derived from an EMBL/GenBank/DDBJ whole genome shotgun (WGS) entry which is preliminary data.</text>
</comment>
<dbReference type="InterPro" id="IPR012840">
    <property type="entry name" value="NrdG2"/>
</dbReference>
<dbReference type="GO" id="GO:0016491">
    <property type="term" value="F:oxidoreductase activity"/>
    <property type="evidence" value="ECO:0007669"/>
    <property type="project" value="UniProtKB-KW"/>
</dbReference>
<dbReference type="InterPro" id="IPR007197">
    <property type="entry name" value="rSAM"/>
</dbReference>
<evidence type="ECO:0000256" key="5">
    <source>
        <dbReference type="ARBA" id="ARBA00022723"/>
    </source>
</evidence>
<dbReference type="GO" id="GO:0051539">
    <property type="term" value="F:4 iron, 4 sulfur cluster binding"/>
    <property type="evidence" value="ECO:0007669"/>
    <property type="project" value="UniProtKB-KW"/>
</dbReference>
<evidence type="ECO:0000256" key="6">
    <source>
        <dbReference type="ARBA" id="ARBA00023002"/>
    </source>
</evidence>
<dbReference type="InterPro" id="IPR013785">
    <property type="entry name" value="Aldolase_TIM"/>
</dbReference>
<dbReference type="PANTHER" id="PTHR30352:SF13">
    <property type="entry name" value="GLYCYL-RADICAL ENZYME ACTIVATING ENZYME YJJW-RELATED"/>
    <property type="match status" value="1"/>
</dbReference>
<dbReference type="Gene3D" id="3.20.20.70">
    <property type="entry name" value="Aldolase class I"/>
    <property type="match status" value="1"/>
</dbReference>
<dbReference type="SUPFAM" id="SSF102114">
    <property type="entry name" value="Radical SAM enzymes"/>
    <property type="match status" value="1"/>
</dbReference>
<dbReference type="GO" id="GO:0046872">
    <property type="term" value="F:metal ion binding"/>
    <property type="evidence" value="ECO:0007669"/>
    <property type="project" value="UniProtKB-KW"/>
</dbReference>
<reference evidence="11" key="1">
    <citation type="journal article" date="2022" name="Microbiol. Resour. Announc.">
        <title>Draft Genome Sequence of a Methanogenic Archaeon from West Spitsbergen Permafrost.</title>
        <authorList>
            <person name="Trubitsyn V."/>
            <person name="Rivkina E."/>
            <person name="Shcherbakova V."/>
        </authorList>
    </citation>
    <scope>NUCLEOTIDE SEQUENCE [LARGE SCALE GENOMIC DNA]</scope>
    <source>
        <strain evidence="11">VT</strain>
    </source>
</reference>
<keyword evidence="7" id="KW-0408">Iron</keyword>
<evidence type="ECO:0000259" key="9">
    <source>
        <dbReference type="PROSITE" id="PS51918"/>
    </source>
</evidence>
<evidence type="ECO:0000256" key="1">
    <source>
        <dbReference type="ARBA" id="ARBA00001966"/>
    </source>
</evidence>
<keyword evidence="8" id="KW-0411">Iron-sulfur</keyword>
<dbReference type="SFLD" id="SFLDG01094">
    <property type="entry name" value="Uncharacterised_Radical_SAM_Su"/>
    <property type="match status" value="1"/>
</dbReference>
<evidence type="ECO:0000256" key="3">
    <source>
        <dbReference type="ARBA" id="ARBA00022485"/>
    </source>
</evidence>
<dbReference type="PANTHER" id="PTHR30352">
    <property type="entry name" value="PYRUVATE FORMATE-LYASE-ACTIVATING ENZYME"/>
    <property type="match status" value="1"/>
</dbReference>
<feature type="domain" description="Radical SAM core" evidence="9">
    <location>
        <begin position="12"/>
        <end position="217"/>
    </location>
</feature>
<gene>
    <name evidence="10" type="ORF">K8N75_05635</name>
</gene>
<dbReference type="NCBIfam" id="TIGR02495">
    <property type="entry name" value="NrdG2"/>
    <property type="match status" value="1"/>
</dbReference>
<dbReference type="InterPro" id="IPR001989">
    <property type="entry name" value="Radical_activat_CS"/>
</dbReference>
<keyword evidence="5" id="KW-0479">Metal-binding</keyword>